<organism evidence="1 2">
    <name type="scientific">Puccinia striiformis f. sp. tritici PST-78</name>
    <dbReference type="NCBI Taxonomy" id="1165861"/>
    <lineage>
        <taxon>Eukaryota</taxon>
        <taxon>Fungi</taxon>
        <taxon>Dikarya</taxon>
        <taxon>Basidiomycota</taxon>
        <taxon>Pucciniomycotina</taxon>
        <taxon>Pucciniomycetes</taxon>
        <taxon>Pucciniales</taxon>
        <taxon>Pucciniaceae</taxon>
        <taxon>Puccinia</taxon>
    </lineage>
</organism>
<keyword evidence="2" id="KW-1185">Reference proteome</keyword>
<dbReference type="AlphaFoldDB" id="A0A0L0W1G1"/>
<reference evidence="2" key="1">
    <citation type="submission" date="2014-03" db="EMBL/GenBank/DDBJ databases">
        <title>The Genome Sequence of Puccinia striiformis f. sp. tritici PST-78.</title>
        <authorList>
            <consortium name="The Broad Institute Genome Sequencing Platform"/>
            <person name="Cuomo C."/>
            <person name="Hulbert S."/>
            <person name="Chen X."/>
            <person name="Walker B."/>
            <person name="Young S.K."/>
            <person name="Zeng Q."/>
            <person name="Gargeya S."/>
            <person name="Fitzgerald M."/>
            <person name="Haas B."/>
            <person name="Abouelleil A."/>
            <person name="Alvarado L."/>
            <person name="Arachchi H.M."/>
            <person name="Berlin A.M."/>
            <person name="Chapman S.B."/>
            <person name="Goldberg J."/>
            <person name="Griggs A."/>
            <person name="Gujja S."/>
            <person name="Hansen M."/>
            <person name="Howarth C."/>
            <person name="Imamovic A."/>
            <person name="Larimer J."/>
            <person name="McCowan C."/>
            <person name="Montmayeur A."/>
            <person name="Murphy C."/>
            <person name="Neiman D."/>
            <person name="Pearson M."/>
            <person name="Priest M."/>
            <person name="Roberts A."/>
            <person name="Saif S."/>
            <person name="Shea T."/>
            <person name="Sisk P."/>
            <person name="Sykes S."/>
            <person name="Wortman J."/>
            <person name="Nusbaum C."/>
            <person name="Birren B."/>
        </authorList>
    </citation>
    <scope>NUCLEOTIDE SEQUENCE [LARGE SCALE GENOMIC DNA]</scope>
    <source>
        <strain evidence="2">race PST-78</strain>
    </source>
</reference>
<proteinExistence type="predicted"/>
<evidence type="ECO:0000313" key="2">
    <source>
        <dbReference type="Proteomes" id="UP000054564"/>
    </source>
</evidence>
<evidence type="ECO:0000313" key="1">
    <source>
        <dbReference type="EMBL" id="KNF05312.1"/>
    </source>
</evidence>
<name>A0A0L0W1G1_9BASI</name>
<accession>A0A0L0W1G1</accession>
<dbReference type="EMBL" id="AJIL01000008">
    <property type="protein sequence ID" value="KNF05312.1"/>
    <property type="molecule type" value="Genomic_DNA"/>
</dbReference>
<comment type="caution">
    <text evidence="1">The sequence shown here is derived from an EMBL/GenBank/DDBJ whole genome shotgun (WGS) entry which is preliminary data.</text>
</comment>
<sequence length="148" mass="17237">MPALFPELLKVKPQRASKMEPTPFMAAVKLLRLQRRFERACQSKEYQKILRKESKKDLYLTTHARVITLKQLIKRGSNLESPVHHPRICLLRMSADYAPLQLLGTRPYPSRDTHGQLLPRPKRLRLGTEDVERLRRMVAQLDLACDLT</sequence>
<gene>
    <name evidence="1" type="ORF">PSTG_01526</name>
</gene>
<protein>
    <submittedName>
        <fullName evidence="1">Uncharacterized protein</fullName>
    </submittedName>
</protein>
<dbReference type="Proteomes" id="UP000054564">
    <property type="component" value="Unassembled WGS sequence"/>
</dbReference>
<dbReference type="OrthoDB" id="2495276at2759"/>